<feature type="region of interest" description="Disordered" evidence="1">
    <location>
        <begin position="82"/>
        <end position="326"/>
    </location>
</feature>
<dbReference type="Ensembl" id="ENSLLTT00000003435.1">
    <property type="protein sequence ID" value="ENSLLTP00000003303.1"/>
    <property type="gene ID" value="ENSLLTG00000002487.1"/>
</dbReference>
<evidence type="ECO:0000259" key="3">
    <source>
        <dbReference type="PROSITE" id="PS51082"/>
    </source>
</evidence>
<keyword evidence="2" id="KW-0812">Transmembrane</keyword>
<dbReference type="Pfam" id="PF02205">
    <property type="entry name" value="WH2"/>
    <property type="match status" value="1"/>
</dbReference>
<dbReference type="PRINTS" id="PR01217">
    <property type="entry name" value="PRICHEXTENSN"/>
</dbReference>
<protein>
    <recommendedName>
        <fullName evidence="3">WH2 domain-containing protein</fullName>
    </recommendedName>
</protein>
<dbReference type="GeneTree" id="ENSGT00940000160267"/>
<feature type="domain" description="WH2" evidence="3">
    <location>
        <begin position="15"/>
        <end position="32"/>
    </location>
</feature>
<evidence type="ECO:0000256" key="2">
    <source>
        <dbReference type="SAM" id="Phobius"/>
    </source>
</evidence>
<dbReference type="PROSITE" id="PS51082">
    <property type="entry name" value="WH2"/>
    <property type="match status" value="1"/>
</dbReference>
<sequence length="486" mass="52909">MLLDTSPLKREESKSRSALLHEIQRGTRLRRVTQTNDRSAPQFDSNKDGGSSGNYSSEIPQALGNLFAEGFPVLRPVGQRDLAGKESSLTGKPPIAKTAPVPLNYNGKSGGNFQFSPSGPNQADESEASKIQSAIPAHPSIPAPPPPISVPSPPPPLPSPSGKPSLYFPPPPPVPPPPSEYPNKFFSPDIAAAASFQIRTSKSHTSPFHIPPPPPLPLSPSSHSGLPGKSNECSSPSFSQLDLKHNFPPIPPPPPPPPPLPGPSRSTFSSPRTSMFSPSTTCNSASNSSSNFAPLLPPKSQLQKFPIQSVPLPPTPPSTQQAPAMQKRRQRRGGGNYFQWHPYYVLWNITCIGYGCPFYKHLKLKLIGILNDFESKFTFHSVEDFPPPEEFKPFKKIYPSQEARSKSTFLPQYDLKCFPNRGYHSSLPSCYESSRLSQCYTCNSAGTVEKCLLIFKTSQESPLVPIICVLYIVPMCPCGMTFASLI</sequence>
<accession>A0A8C5RIQ1</accession>
<feature type="compositionally biased region" description="Polar residues" evidence="1">
    <location>
        <begin position="32"/>
        <end position="44"/>
    </location>
</feature>
<dbReference type="InterPro" id="IPR003124">
    <property type="entry name" value="WH2_dom"/>
</dbReference>
<feature type="compositionally biased region" description="Polar residues" evidence="1">
    <location>
        <begin position="231"/>
        <end position="240"/>
    </location>
</feature>
<reference evidence="4" key="1">
    <citation type="submission" date="2025-08" db="UniProtKB">
        <authorList>
            <consortium name="Ensembl"/>
        </authorList>
    </citation>
    <scope>IDENTIFICATION</scope>
</reference>
<keyword evidence="2" id="KW-1133">Transmembrane helix</keyword>
<evidence type="ECO:0000256" key="1">
    <source>
        <dbReference type="SAM" id="MobiDB-lite"/>
    </source>
</evidence>
<feature type="transmembrane region" description="Helical" evidence="2">
    <location>
        <begin position="463"/>
        <end position="485"/>
    </location>
</feature>
<proteinExistence type="predicted"/>
<feature type="compositionally biased region" description="Pro residues" evidence="1">
    <location>
        <begin position="209"/>
        <end position="218"/>
    </location>
</feature>
<feature type="compositionally biased region" description="Pro residues" evidence="1">
    <location>
        <begin position="139"/>
        <end position="180"/>
    </location>
</feature>
<keyword evidence="2" id="KW-0472">Membrane</keyword>
<feature type="compositionally biased region" description="Polar residues" evidence="1">
    <location>
        <begin position="111"/>
        <end position="123"/>
    </location>
</feature>
<organism evidence="4 5">
    <name type="scientific">Laticauda laticaudata</name>
    <name type="common">Blue-ringed sea krait</name>
    <name type="synonym">Blue-lipped sea krait</name>
    <dbReference type="NCBI Taxonomy" id="8630"/>
    <lineage>
        <taxon>Eukaryota</taxon>
        <taxon>Metazoa</taxon>
        <taxon>Chordata</taxon>
        <taxon>Craniata</taxon>
        <taxon>Vertebrata</taxon>
        <taxon>Euteleostomi</taxon>
        <taxon>Lepidosauria</taxon>
        <taxon>Squamata</taxon>
        <taxon>Bifurcata</taxon>
        <taxon>Unidentata</taxon>
        <taxon>Episquamata</taxon>
        <taxon>Toxicofera</taxon>
        <taxon>Serpentes</taxon>
        <taxon>Colubroidea</taxon>
        <taxon>Elapidae</taxon>
        <taxon>Laticaudinae</taxon>
        <taxon>Laticauda</taxon>
    </lineage>
</organism>
<evidence type="ECO:0000313" key="4">
    <source>
        <dbReference type="Ensembl" id="ENSLLTP00000003303.1"/>
    </source>
</evidence>
<name>A0A8C5RIQ1_LATLA</name>
<dbReference type="AlphaFoldDB" id="A0A8C5RIQ1"/>
<feature type="compositionally biased region" description="Low complexity" evidence="1">
    <location>
        <begin position="263"/>
        <end position="294"/>
    </location>
</feature>
<dbReference type="CDD" id="cd22077">
    <property type="entry name" value="WH2_WAS_WASL-2_3"/>
    <property type="match status" value="1"/>
</dbReference>
<dbReference type="Proteomes" id="UP000694406">
    <property type="component" value="Unplaced"/>
</dbReference>
<dbReference type="GO" id="GO:0003779">
    <property type="term" value="F:actin binding"/>
    <property type="evidence" value="ECO:0007669"/>
    <property type="project" value="InterPro"/>
</dbReference>
<feature type="region of interest" description="Disordered" evidence="1">
    <location>
        <begin position="1"/>
        <end position="58"/>
    </location>
</feature>
<reference evidence="4" key="2">
    <citation type="submission" date="2025-09" db="UniProtKB">
        <authorList>
            <consortium name="Ensembl"/>
        </authorList>
    </citation>
    <scope>IDENTIFICATION</scope>
</reference>
<keyword evidence="5" id="KW-1185">Reference proteome</keyword>
<feature type="compositionally biased region" description="Pro residues" evidence="1">
    <location>
        <begin position="248"/>
        <end position="262"/>
    </location>
</feature>
<evidence type="ECO:0000313" key="5">
    <source>
        <dbReference type="Proteomes" id="UP000694406"/>
    </source>
</evidence>